<dbReference type="InterPro" id="IPR050962">
    <property type="entry name" value="Phosphate-bind_PstS"/>
</dbReference>
<evidence type="ECO:0000256" key="4">
    <source>
        <dbReference type="PIRNR" id="PIRNR002756"/>
    </source>
</evidence>
<dbReference type="CDD" id="cd13565">
    <property type="entry name" value="PBP2_PstS"/>
    <property type="match status" value="1"/>
</dbReference>
<feature type="chain" id="PRO_5038940207" description="Phosphate-binding protein" evidence="6">
    <location>
        <begin position="23"/>
        <end position="380"/>
    </location>
</feature>
<dbReference type="PANTHER" id="PTHR42996:SF1">
    <property type="entry name" value="PHOSPHATE-BINDING PROTEIN PSTS"/>
    <property type="match status" value="1"/>
</dbReference>
<dbReference type="FunCoup" id="A0A3N1HJW8">
    <property type="interactions" value="64"/>
</dbReference>
<comment type="similarity">
    <text evidence="1 4">Belongs to the PstS family.</text>
</comment>
<dbReference type="OrthoDB" id="9801510at2"/>
<dbReference type="PANTHER" id="PTHR42996">
    <property type="entry name" value="PHOSPHATE-BINDING PROTEIN PSTS"/>
    <property type="match status" value="1"/>
</dbReference>
<keyword evidence="9" id="KW-1185">Reference proteome</keyword>
<dbReference type="PIRSF" id="PIRSF002756">
    <property type="entry name" value="PstS"/>
    <property type="match status" value="1"/>
</dbReference>
<keyword evidence="3 4" id="KW-0592">Phosphate transport</keyword>
<dbReference type="GO" id="GO:0042301">
    <property type="term" value="F:phosphate ion binding"/>
    <property type="evidence" value="ECO:0007669"/>
    <property type="project" value="InterPro"/>
</dbReference>
<dbReference type="SUPFAM" id="SSF53850">
    <property type="entry name" value="Periplasmic binding protein-like II"/>
    <property type="match status" value="1"/>
</dbReference>
<dbReference type="InterPro" id="IPR005673">
    <property type="entry name" value="ABC_phos-bd_PstS"/>
</dbReference>
<feature type="domain" description="PBP" evidence="7">
    <location>
        <begin position="52"/>
        <end position="347"/>
    </location>
</feature>
<accession>A0A3N1HJW8</accession>
<evidence type="ECO:0000313" key="8">
    <source>
        <dbReference type="EMBL" id="ROP42828.1"/>
    </source>
</evidence>
<evidence type="ECO:0000313" key="9">
    <source>
        <dbReference type="Proteomes" id="UP000276232"/>
    </source>
</evidence>
<dbReference type="GO" id="GO:0043190">
    <property type="term" value="C:ATP-binding cassette (ABC) transporter complex"/>
    <property type="evidence" value="ECO:0007669"/>
    <property type="project" value="InterPro"/>
</dbReference>
<dbReference type="GO" id="GO:0035435">
    <property type="term" value="P:phosphate ion transmembrane transport"/>
    <property type="evidence" value="ECO:0007669"/>
    <property type="project" value="InterPro"/>
</dbReference>
<name>A0A3N1HJW8_9ACTN</name>
<dbReference type="InterPro" id="IPR024370">
    <property type="entry name" value="PBP_domain"/>
</dbReference>
<dbReference type="Proteomes" id="UP000276232">
    <property type="component" value="Unassembled WGS sequence"/>
</dbReference>
<sequence>MRSTTSRAARAALATTSAAALALSLAACSAANEPDASGGGAGDPSASGEAPEGGGDLSGDLNGAGASSQQAAVQAWVAGFNSQNPDVTVNYEPSGSGAGREQFLAGAVSFAGSDAYLDDEELTQAESVCTDGAIDIPVYVSPIAVVYNLEGVEDLQLSPATIAGIFNQTITSWDAPEIAADNPDATLPAQAITPVNRSDDSGTTENFTEFLSATAPDVWTEEPDGVFPIAGGEAAQGTSGVISAVQAGAGAIGYADASQAADLGVVAVGVGDDFVLPTEEAAATALDVSTRVEGRPEGDIAIDIDRTTTEAGAYPVILVSYGIACKGYEDAATGELVAAWMSYVVSEDGQAASEEAAGSAPISDELRAEAEDSIALIAGS</sequence>
<dbReference type="InParanoid" id="A0A3N1HJW8"/>
<feature type="signal peptide" evidence="6">
    <location>
        <begin position="1"/>
        <end position="22"/>
    </location>
</feature>
<evidence type="ECO:0000256" key="6">
    <source>
        <dbReference type="SAM" id="SignalP"/>
    </source>
</evidence>
<dbReference type="EMBL" id="RJKN01000005">
    <property type="protein sequence ID" value="ROP42828.1"/>
    <property type="molecule type" value="Genomic_DNA"/>
</dbReference>
<protein>
    <recommendedName>
        <fullName evidence="4">Phosphate-binding protein</fullName>
    </recommendedName>
</protein>
<evidence type="ECO:0000259" key="7">
    <source>
        <dbReference type="Pfam" id="PF12849"/>
    </source>
</evidence>
<dbReference type="PROSITE" id="PS51257">
    <property type="entry name" value="PROKAR_LIPOPROTEIN"/>
    <property type="match status" value="1"/>
</dbReference>
<dbReference type="NCBIfam" id="TIGR00975">
    <property type="entry name" value="3a0107s03"/>
    <property type="match status" value="1"/>
</dbReference>
<dbReference type="AlphaFoldDB" id="A0A3N1HJW8"/>
<dbReference type="RefSeq" id="WP_123380215.1">
    <property type="nucleotide sequence ID" value="NZ_RJKN01000005.1"/>
</dbReference>
<dbReference type="Pfam" id="PF12849">
    <property type="entry name" value="PBP_like_2"/>
    <property type="match status" value="1"/>
</dbReference>
<keyword evidence="6" id="KW-0732">Signal</keyword>
<gene>
    <name evidence="8" type="ORF">EDC03_2115</name>
</gene>
<keyword evidence="2 4" id="KW-0813">Transport</keyword>
<feature type="region of interest" description="Disordered" evidence="5">
    <location>
        <begin position="31"/>
        <end position="64"/>
    </location>
</feature>
<dbReference type="Gene3D" id="3.40.190.10">
    <property type="entry name" value="Periplasmic binding protein-like II"/>
    <property type="match status" value="2"/>
</dbReference>
<proteinExistence type="inferred from homology"/>
<evidence type="ECO:0000256" key="3">
    <source>
        <dbReference type="ARBA" id="ARBA00022592"/>
    </source>
</evidence>
<comment type="caution">
    <text evidence="8">The sequence shown here is derived from an EMBL/GenBank/DDBJ whole genome shotgun (WGS) entry which is preliminary data.</text>
</comment>
<evidence type="ECO:0000256" key="5">
    <source>
        <dbReference type="SAM" id="MobiDB-lite"/>
    </source>
</evidence>
<reference evidence="8 9" key="1">
    <citation type="journal article" date="2015" name="Stand. Genomic Sci.">
        <title>Genomic Encyclopedia of Bacterial and Archaeal Type Strains, Phase III: the genomes of soil and plant-associated and newly described type strains.</title>
        <authorList>
            <person name="Whitman W.B."/>
            <person name="Woyke T."/>
            <person name="Klenk H.P."/>
            <person name="Zhou Y."/>
            <person name="Lilburn T.G."/>
            <person name="Beck B.J."/>
            <person name="De Vos P."/>
            <person name="Vandamme P."/>
            <person name="Eisen J.A."/>
            <person name="Garrity G."/>
            <person name="Hugenholtz P."/>
            <person name="Kyrpides N.C."/>
        </authorList>
    </citation>
    <scope>NUCLEOTIDE SEQUENCE [LARGE SCALE GENOMIC DNA]</scope>
    <source>
        <strain evidence="8 9">CECT 7306</strain>
    </source>
</reference>
<evidence type="ECO:0000256" key="2">
    <source>
        <dbReference type="ARBA" id="ARBA00022448"/>
    </source>
</evidence>
<evidence type="ECO:0000256" key="1">
    <source>
        <dbReference type="ARBA" id="ARBA00008725"/>
    </source>
</evidence>
<organism evidence="8 9">
    <name type="scientific">Pseudokineococcus lusitanus</name>
    <dbReference type="NCBI Taxonomy" id="763993"/>
    <lineage>
        <taxon>Bacteria</taxon>
        <taxon>Bacillati</taxon>
        <taxon>Actinomycetota</taxon>
        <taxon>Actinomycetes</taxon>
        <taxon>Kineosporiales</taxon>
        <taxon>Kineosporiaceae</taxon>
        <taxon>Pseudokineococcus</taxon>
    </lineage>
</organism>